<evidence type="ECO:0000313" key="2">
    <source>
        <dbReference type="EMBL" id="MTS54295.1"/>
    </source>
</evidence>
<protein>
    <recommendedName>
        <fullName evidence="6">Lipoprotein</fullName>
    </recommendedName>
</protein>
<dbReference type="Proteomes" id="UP000441330">
    <property type="component" value="Unassembled WGS sequence"/>
</dbReference>
<dbReference type="EMBL" id="WMZJ01000003">
    <property type="protein sequence ID" value="MTS54295.1"/>
    <property type="molecule type" value="Genomic_DNA"/>
</dbReference>
<evidence type="ECO:0008006" key="6">
    <source>
        <dbReference type="Google" id="ProtNLM"/>
    </source>
</evidence>
<reference evidence="3 4" key="1">
    <citation type="submission" date="2018-08" db="EMBL/GenBank/DDBJ databases">
        <title>A genome reference for cultivated species of the human gut microbiota.</title>
        <authorList>
            <person name="Zou Y."/>
            <person name="Xue W."/>
            <person name="Luo G."/>
        </authorList>
    </citation>
    <scope>NUCLEOTIDE SEQUENCE [LARGE SCALE GENOMIC DNA]</scope>
    <source>
        <strain evidence="3 4">AM33-3BH</strain>
    </source>
</reference>
<dbReference type="Proteomes" id="UP000285773">
    <property type="component" value="Unassembled WGS sequence"/>
</dbReference>
<dbReference type="RefSeq" id="WP_118095923.1">
    <property type="nucleotide sequence ID" value="NZ_JASGZN010000004.1"/>
</dbReference>
<sequence length="174" mass="19894">MKKLIIIVCLILTLTACSVSSKNENNTKNQDISSQKKDISLIVPPTNEGYSKELIDYVREIIRKNPSIGEDGKLSMNYTDATYTINEREYAVFVLLNRSQHVIDQSINFKLNWSYDGQVLFENQEILYNHTKRGDLDMNCAALMMIEITPAQKQIIDSMKDPNKMKLEILVSKG</sequence>
<dbReference type="EMBL" id="QSIO01000003">
    <property type="protein sequence ID" value="RHC94247.1"/>
    <property type="molecule type" value="Genomic_DNA"/>
</dbReference>
<evidence type="ECO:0000313" key="4">
    <source>
        <dbReference type="Proteomes" id="UP000285773"/>
    </source>
</evidence>
<feature type="chain" id="PRO_5041128166" description="Lipoprotein" evidence="1">
    <location>
        <begin position="22"/>
        <end position="174"/>
    </location>
</feature>
<dbReference type="AlphaFoldDB" id="A0A414CGY9"/>
<evidence type="ECO:0000256" key="1">
    <source>
        <dbReference type="SAM" id="SignalP"/>
    </source>
</evidence>
<feature type="signal peptide" evidence="1">
    <location>
        <begin position="1"/>
        <end position="21"/>
    </location>
</feature>
<accession>A0A414CGY9</accession>
<keyword evidence="1" id="KW-0732">Signal</keyword>
<reference evidence="2 5" key="2">
    <citation type="journal article" date="2019" name="Nat. Med.">
        <title>A library of human gut bacterial isolates paired with longitudinal multiomics data enables mechanistic microbiome research.</title>
        <authorList>
            <person name="Poyet M."/>
            <person name="Groussin M."/>
            <person name="Gibbons S.M."/>
            <person name="Avila-Pacheco J."/>
            <person name="Jiang X."/>
            <person name="Kearney S.M."/>
            <person name="Perrotta A.R."/>
            <person name="Berdy B."/>
            <person name="Zhao S."/>
            <person name="Lieberman T.D."/>
            <person name="Swanson P.K."/>
            <person name="Smith M."/>
            <person name="Roesemann S."/>
            <person name="Alexander J.E."/>
            <person name="Rich S.A."/>
            <person name="Livny J."/>
            <person name="Vlamakis H."/>
            <person name="Clish C."/>
            <person name="Bullock K."/>
            <person name="Deik A."/>
            <person name="Scott J."/>
            <person name="Pierce K.A."/>
            <person name="Xavier R.J."/>
            <person name="Alm E.J."/>
        </authorList>
    </citation>
    <scope>NUCLEOTIDE SEQUENCE [LARGE SCALE GENOMIC DNA]</scope>
    <source>
        <strain evidence="2 5">BIOML-A1</strain>
    </source>
</reference>
<comment type="caution">
    <text evidence="3">The sequence shown here is derived from an EMBL/GenBank/DDBJ whole genome shotgun (WGS) entry which is preliminary data.</text>
</comment>
<organism evidence="3 4">
    <name type="scientific">Streptococcus parasanguinis</name>
    <dbReference type="NCBI Taxonomy" id="1318"/>
    <lineage>
        <taxon>Bacteria</taxon>
        <taxon>Bacillati</taxon>
        <taxon>Bacillota</taxon>
        <taxon>Bacilli</taxon>
        <taxon>Lactobacillales</taxon>
        <taxon>Streptococcaceae</taxon>
        <taxon>Streptococcus</taxon>
    </lineage>
</organism>
<proteinExistence type="predicted"/>
<evidence type="ECO:0000313" key="3">
    <source>
        <dbReference type="EMBL" id="RHC94247.1"/>
    </source>
</evidence>
<evidence type="ECO:0000313" key="5">
    <source>
        <dbReference type="Proteomes" id="UP000441330"/>
    </source>
</evidence>
<dbReference type="PROSITE" id="PS51257">
    <property type="entry name" value="PROKAR_LIPOPROTEIN"/>
    <property type="match status" value="1"/>
</dbReference>
<gene>
    <name evidence="3" type="ORF">DW820_07935</name>
    <name evidence="2" type="ORF">GMC94_05290</name>
</gene>
<name>A0A414CGY9_STRPA</name>